<feature type="compositionally biased region" description="Low complexity" evidence="6">
    <location>
        <begin position="251"/>
        <end position="266"/>
    </location>
</feature>
<evidence type="ECO:0000259" key="7">
    <source>
        <dbReference type="PROSITE" id="PS51158"/>
    </source>
</evidence>
<dbReference type="GO" id="GO:0004686">
    <property type="term" value="F:elongation factor-2 kinase activity"/>
    <property type="evidence" value="ECO:0007669"/>
    <property type="project" value="TreeGrafter"/>
</dbReference>
<gene>
    <name evidence="8" type="ORF">BpHYR1_029724</name>
</gene>
<dbReference type="Gene3D" id="3.20.200.10">
    <property type="entry name" value="MHCK/EF2 kinase"/>
    <property type="match status" value="1"/>
</dbReference>
<proteinExistence type="predicted"/>
<dbReference type="SMART" id="SM00811">
    <property type="entry name" value="Alpha_kinase"/>
    <property type="match status" value="1"/>
</dbReference>
<dbReference type="PANTHER" id="PTHR45992">
    <property type="entry name" value="EUKARYOTIC ELONGATION FACTOR 2 KINASE-RELATED"/>
    <property type="match status" value="1"/>
</dbReference>
<reference evidence="8 9" key="1">
    <citation type="journal article" date="2018" name="Sci. Rep.">
        <title>Genomic signatures of local adaptation to the degree of environmental predictability in rotifers.</title>
        <authorList>
            <person name="Franch-Gras L."/>
            <person name="Hahn C."/>
            <person name="Garcia-Roger E.M."/>
            <person name="Carmona M.J."/>
            <person name="Serra M."/>
            <person name="Gomez A."/>
        </authorList>
    </citation>
    <scope>NUCLEOTIDE SEQUENCE [LARGE SCALE GENOMIC DNA]</scope>
    <source>
        <strain evidence="8">HYR1</strain>
    </source>
</reference>
<dbReference type="InterPro" id="IPR051852">
    <property type="entry name" value="Alpha-type_PK"/>
</dbReference>
<dbReference type="GO" id="GO:0005524">
    <property type="term" value="F:ATP binding"/>
    <property type="evidence" value="ECO:0007669"/>
    <property type="project" value="UniProtKB-KW"/>
</dbReference>
<keyword evidence="2" id="KW-0808">Transferase</keyword>
<dbReference type="Gene3D" id="1.25.40.10">
    <property type="entry name" value="Tetratricopeptide repeat domain"/>
    <property type="match status" value="1"/>
</dbReference>
<dbReference type="PANTHER" id="PTHR45992:SF2">
    <property type="entry name" value="EUKARYOTIC ELONGATION FACTOR 2 KINASE"/>
    <property type="match status" value="1"/>
</dbReference>
<dbReference type="Gene3D" id="3.30.200.20">
    <property type="entry name" value="Phosphorylase Kinase, domain 1"/>
    <property type="match status" value="1"/>
</dbReference>
<dbReference type="SUPFAM" id="SSF56112">
    <property type="entry name" value="Protein kinase-like (PK-like)"/>
    <property type="match status" value="1"/>
</dbReference>
<sequence>MRACFRLKKLSNFVHKESWEHAANYVAKCYMDKSVERERYFDDVRLQMDAKLWAEIFNRHNPPKKIDMFQMSIVEFVERDNSPLYHLEHFIEGEYIKYNSNSGFVDDSRSTPQAFSHFTFECSNHQLMVVDIQGVGDLYTDPQIHTARTANQYGDANLGCKGFALFFSTHVCNRVCRSLGLTEFDLAPNQLKKVSRSSSSSTAFAAGWTPGTVCRGAEEFVIGSPTSFCEILRRRVRNMSTCSDDLESEGYESSSSSPISPLSLRPTNATKHFRPRPSCVFGQKQSGANCFHGVNQEHLALIDCGGDSDGMDESILGQVHLEMARYHEMGRFVDNTSICEPMSDYDHESAFFHLKQAAELGVKEALITLAKIYLQLPHDLLCTYSVEESEHNFEQGFDYLSQCADLEDKHCLFLLAEAYESGVNLPKTKQIDWNLASVYYKKLLQMMEDEAASEDAGYSDSLANECEANYLILARLAQMNLKGGHNMPKNESAASALYTEAADKAIQYGKGRIANKYYMLAEEAAASQDQE</sequence>
<dbReference type="AlphaFoldDB" id="A0A3M7P7N8"/>
<dbReference type="EMBL" id="REGN01012796">
    <property type="protein sequence ID" value="RMZ94800.1"/>
    <property type="molecule type" value="Genomic_DNA"/>
</dbReference>
<protein>
    <submittedName>
        <fullName evidence="8">Eukaryotic elongation factor 2 kinase isoform X2</fullName>
    </submittedName>
</protein>
<keyword evidence="3" id="KW-0547">Nucleotide-binding</keyword>
<dbReference type="GO" id="GO:1903013">
    <property type="term" value="P:response to differentiation-inducing factor 1"/>
    <property type="evidence" value="ECO:0007669"/>
    <property type="project" value="TreeGrafter"/>
</dbReference>
<evidence type="ECO:0000256" key="4">
    <source>
        <dbReference type="ARBA" id="ARBA00022777"/>
    </source>
</evidence>
<dbReference type="InterPro" id="IPR011990">
    <property type="entry name" value="TPR-like_helical_dom_sf"/>
</dbReference>
<dbReference type="GO" id="GO:0031037">
    <property type="term" value="P:myosin II filament disassembly"/>
    <property type="evidence" value="ECO:0007669"/>
    <property type="project" value="TreeGrafter"/>
</dbReference>
<evidence type="ECO:0000313" key="8">
    <source>
        <dbReference type="EMBL" id="RMZ94800.1"/>
    </source>
</evidence>
<name>A0A3M7P7N8_BRAPC</name>
<dbReference type="Proteomes" id="UP000276133">
    <property type="component" value="Unassembled WGS sequence"/>
</dbReference>
<keyword evidence="8" id="KW-0251">Elongation factor</keyword>
<organism evidence="8 9">
    <name type="scientific">Brachionus plicatilis</name>
    <name type="common">Marine rotifer</name>
    <name type="synonym">Brachionus muelleri</name>
    <dbReference type="NCBI Taxonomy" id="10195"/>
    <lineage>
        <taxon>Eukaryota</taxon>
        <taxon>Metazoa</taxon>
        <taxon>Spiralia</taxon>
        <taxon>Gnathifera</taxon>
        <taxon>Rotifera</taxon>
        <taxon>Eurotatoria</taxon>
        <taxon>Monogononta</taxon>
        <taxon>Pseudotrocha</taxon>
        <taxon>Ploima</taxon>
        <taxon>Brachionidae</taxon>
        <taxon>Brachionus</taxon>
    </lineage>
</organism>
<evidence type="ECO:0000256" key="5">
    <source>
        <dbReference type="ARBA" id="ARBA00022840"/>
    </source>
</evidence>
<accession>A0A3M7P7N8</accession>
<comment type="caution">
    <text evidence="8">The sequence shown here is derived from an EMBL/GenBank/DDBJ whole genome shotgun (WGS) entry which is preliminary data.</text>
</comment>
<feature type="domain" description="Alpha-type protein kinase" evidence="7">
    <location>
        <begin position="1"/>
        <end position="184"/>
    </location>
</feature>
<keyword evidence="9" id="KW-1185">Reference proteome</keyword>
<keyword evidence="1" id="KW-0723">Serine/threonine-protein kinase</keyword>
<dbReference type="OrthoDB" id="301415at2759"/>
<evidence type="ECO:0000256" key="2">
    <source>
        <dbReference type="ARBA" id="ARBA00022679"/>
    </source>
</evidence>
<dbReference type="FunFam" id="3.20.200.10:FF:000002">
    <property type="entry name" value="Eukaryotic elongation factor 2 kinase"/>
    <property type="match status" value="1"/>
</dbReference>
<dbReference type="InterPro" id="IPR004166">
    <property type="entry name" value="a-kinase_dom"/>
</dbReference>
<evidence type="ECO:0000256" key="3">
    <source>
        <dbReference type="ARBA" id="ARBA00022741"/>
    </source>
</evidence>
<dbReference type="STRING" id="10195.A0A3M7P7N8"/>
<dbReference type="PROSITE" id="PS51158">
    <property type="entry name" value="ALPHA_KINASE"/>
    <property type="match status" value="1"/>
</dbReference>
<evidence type="ECO:0000256" key="6">
    <source>
        <dbReference type="SAM" id="MobiDB-lite"/>
    </source>
</evidence>
<dbReference type="Pfam" id="PF02816">
    <property type="entry name" value="Alpha_kinase"/>
    <property type="match status" value="1"/>
</dbReference>
<dbReference type="SUPFAM" id="SSF81901">
    <property type="entry name" value="HCP-like"/>
    <property type="match status" value="1"/>
</dbReference>
<dbReference type="InterPro" id="IPR011009">
    <property type="entry name" value="Kinase-like_dom_sf"/>
</dbReference>
<evidence type="ECO:0000256" key="1">
    <source>
        <dbReference type="ARBA" id="ARBA00022527"/>
    </source>
</evidence>
<keyword evidence="4 8" id="KW-0418">Kinase</keyword>
<dbReference type="GO" id="GO:0003746">
    <property type="term" value="F:translation elongation factor activity"/>
    <property type="evidence" value="ECO:0007669"/>
    <property type="project" value="UniProtKB-KW"/>
</dbReference>
<keyword evidence="5" id="KW-0067">ATP-binding</keyword>
<evidence type="ECO:0000313" key="9">
    <source>
        <dbReference type="Proteomes" id="UP000276133"/>
    </source>
</evidence>
<feature type="region of interest" description="Disordered" evidence="6">
    <location>
        <begin position="245"/>
        <end position="267"/>
    </location>
</feature>
<keyword evidence="8" id="KW-0648">Protein biosynthesis</keyword>